<dbReference type="SUPFAM" id="SSF53474">
    <property type="entry name" value="alpha/beta-Hydrolases"/>
    <property type="match status" value="1"/>
</dbReference>
<dbReference type="GO" id="GO:0016787">
    <property type="term" value="F:hydrolase activity"/>
    <property type="evidence" value="ECO:0007669"/>
    <property type="project" value="UniProtKB-KW"/>
</dbReference>
<dbReference type="Gene3D" id="3.40.50.1820">
    <property type="entry name" value="alpha/beta hydrolase"/>
    <property type="match status" value="1"/>
</dbReference>
<dbReference type="Proteomes" id="UP000472273">
    <property type="component" value="Unplaced"/>
</dbReference>
<reference evidence="3" key="1">
    <citation type="submission" date="2025-08" db="UniProtKB">
        <authorList>
            <consortium name="Ensembl"/>
        </authorList>
    </citation>
    <scope>IDENTIFICATION</scope>
</reference>
<feature type="domain" description="Alpha/beta hydrolase fold-3" evidence="2">
    <location>
        <begin position="91"/>
        <end position="244"/>
    </location>
</feature>
<dbReference type="PANTHER" id="PTHR48081">
    <property type="entry name" value="AB HYDROLASE SUPERFAMILY PROTEIN C4A8.06C"/>
    <property type="match status" value="1"/>
</dbReference>
<dbReference type="PANTHER" id="PTHR48081:SF32">
    <property type="entry name" value="ALPHA_BETA HYDROLASE FOLD-3 DOMAIN-CONTAINING PROTEIN"/>
    <property type="match status" value="1"/>
</dbReference>
<protein>
    <recommendedName>
        <fullName evidence="2">Alpha/beta hydrolase fold-3 domain-containing protein</fullName>
    </recommendedName>
</protein>
<reference evidence="3" key="2">
    <citation type="submission" date="2025-09" db="UniProtKB">
        <authorList>
            <consortium name="Ensembl"/>
        </authorList>
    </citation>
    <scope>IDENTIFICATION</scope>
</reference>
<evidence type="ECO:0000313" key="3">
    <source>
        <dbReference type="Ensembl" id="ENSPTXP00000023718.1"/>
    </source>
</evidence>
<keyword evidence="1" id="KW-0378">Hydrolase</keyword>
<evidence type="ECO:0000313" key="4">
    <source>
        <dbReference type="Proteomes" id="UP000472273"/>
    </source>
</evidence>
<proteinExistence type="predicted"/>
<dbReference type="GeneTree" id="ENSGT00940000164442"/>
<evidence type="ECO:0000256" key="1">
    <source>
        <dbReference type="ARBA" id="ARBA00022801"/>
    </source>
</evidence>
<gene>
    <name evidence="3" type="primary">LOC113450797</name>
</gene>
<evidence type="ECO:0000259" key="2">
    <source>
        <dbReference type="Pfam" id="PF07859"/>
    </source>
</evidence>
<name>A0A670ZLI4_PSETE</name>
<dbReference type="OMA" id="GANFSPQ"/>
<sequence>MRSFWKRLAGLLVGTAISPAICLASVIIQYNQLVFPPGLDQTLKFRLCQTWIMSGILLVNPSLVIWNEEFDGVPVRIYSPKTVSTAKRKAVLYFHGGSGIMGSYGKRPLPSQPSIAKFLRYLAKEGNAMVVTVGYGLAPESPYPSQHVECLKVATFLIKHADDYGVDSSRIILSGDSFGGTLATHVCQVLTDRSDLPKIHAQALIYPALQGLDLSLPSYQQNRRSPLLWPKLVAFLGCRYLDKPTSLADGLLKGSHVPKATRQKYQKWVSADHIPERFKARGYVAPEPSSFQFDPRLHEEMKVVLTDNFSPLLAEDTVIAKLPQTFLLTCEFDVLRDDGLLYLRRLMDNRVPVTWSHVENGVHGISVCYGYCFLSFSSANRIDVGQSWLHTK</sequence>
<dbReference type="InterPro" id="IPR029058">
    <property type="entry name" value="AB_hydrolase_fold"/>
</dbReference>
<feature type="domain" description="Alpha/beta hydrolase fold-3" evidence="2">
    <location>
        <begin position="309"/>
        <end position="365"/>
    </location>
</feature>
<accession>A0A670ZLI4</accession>
<dbReference type="Pfam" id="PF07859">
    <property type="entry name" value="Abhydrolase_3"/>
    <property type="match status" value="2"/>
</dbReference>
<organism evidence="3 4">
    <name type="scientific">Pseudonaja textilis</name>
    <name type="common">Eastern brown snake</name>
    <dbReference type="NCBI Taxonomy" id="8673"/>
    <lineage>
        <taxon>Eukaryota</taxon>
        <taxon>Metazoa</taxon>
        <taxon>Chordata</taxon>
        <taxon>Craniata</taxon>
        <taxon>Vertebrata</taxon>
        <taxon>Euteleostomi</taxon>
        <taxon>Lepidosauria</taxon>
        <taxon>Squamata</taxon>
        <taxon>Bifurcata</taxon>
        <taxon>Unidentata</taxon>
        <taxon>Episquamata</taxon>
        <taxon>Toxicofera</taxon>
        <taxon>Serpentes</taxon>
        <taxon>Colubroidea</taxon>
        <taxon>Elapidae</taxon>
        <taxon>Hydrophiinae</taxon>
        <taxon>Pseudonaja</taxon>
    </lineage>
</organism>
<dbReference type="InterPro" id="IPR013094">
    <property type="entry name" value="AB_hydrolase_3"/>
</dbReference>
<dbReference type="Ensembl" id="ENSPTXT00000024451.1">
    <property type="protein sequence ID" value="ENSPTXP00000023718.1"/>
    <property type="gene ID" value="ENSPTXG00000016486.1"/>
</dbReference>
<keyword evidence="4" id="KW-1185">Reference proteome</keyword>
<dbReference type="InterPro" id="IPR050300">
    <property type="entry name" value="GDXG_lipolytic_enzyme"/>
</dbReference>
<dbReference type="AlphaFoldDB" id="A0A670ZLI4"/>